<feature type="region of interest" description="Disordered" evidence="1">
    <location>
        <begin position="86"/>
        <end position="114"/>
    </location>
</feature>
<dbReference type="STRING" id="109264.A0A1F7ZT83"/>
<comment type="caution">
    <text evidence="2">The sequence shown here is derived from an EMBL/GenBank/DDBJ whole genome shotgun (WGS) entry which is preliminary data.</text>
</comment>
<dbReference type="RefSeq" id="XP_022386012.1">
    <property type="nucleotide sequence ID" value="XM_022536207.1"/>
</dbReference>
<feature type="region of interest" description="Disordered" evidence="1">
    <location>
        <begin position="853"/>
        <end position="912"/>
    </location>
</feature>
<dbReference type="EMBL" id="LYCR01000092">
    <property type="protein sequence ID" value="OGM42295.1"/>
    <property type="molecule type" value="Genomic_DNA"/>
</dbReference>
<dbReference type="GeneID" id="34452469"/>
<evidence type="ECO:0000313" key="3">
    <source>
        <dbReference type="Proteomes" id="UP000179179"/>
    </source>
</evidence>
<feature type="compositionally biased region" description="Polar residues" evidence="1">
    <location>
        <begin position="674"/>
        <end position="684"/>
    </location>
</feature>
<feature type="region of interest" description="Disordered" evidence="1">
    <location>
        <begin position="736"/>
        <end position="803"/>
    </location>
</feature>
<proteinExistence type="predicted"/>
<evidence type="ECO:0000256" key="1">
    <source>
        <dbReference type="SAM" id="MobiDB-lite"/>
    </source>
</evidence>
<dbReference type="Proteomes" id="UP000179179">
    <property type="component" value="Unassembled WGS sequence"/>
</dbReference>
<dbReference type="OrthoDB" id="4159838at2759"/>
<keyword evidence="3" id="KW-1185">Reference proteome</keyword>
<dbReference type="AlphaFoldDB" id="A0A1F7ZT83"/>
<reference evidence="2 3" key="1">
    <citation type="journal article" date="2016" name="Genome Biol. Evol.">
        <title>Draft genome sequence of an aflatoxigenic Aspergillus species, A. bombycis.</title>
        <authorList>
            <person name="Moore G.G."/>
            <person name="Mack B.M."/>
            <person name="Beltz S.B."/>
            <person name="Gilbert M.K."/>
        </authorList>
    </citation>
    <scope>NUCLEOTIDE SEQUENCE [LARGE SCALE GENOMIC DNA]</scope>
    <source>
        <strain evidence="3">NRRL 26010</strain>
    </source>
</reference>
<feature type="compositionally biased region" description="Acidic residues" evidence="1">
    <location>
        <begin position="901"/>
        <end position="912"/>
    </location>
</feature>
<feature type="region of interest" description="Disordered" evidence="1">
    <location>
        <begin position="673"/>
        <end position="693"/>
    </location>
</feature>
<feature type="compositionally biased region" description="Basic and acidic residues" evidence="1">
    <location>
        <begin position="861"/>
        <end position="871"/>
    </location>
</feature>
<name>A0A1F7ZT83_9EURO</name>
<evidence type="ECO:0000313" key="2">
    <source>
        <dbReference type="EMBL" id="OGM42295.1"/>
    </source>
</evidence>
<accession>A0A1F7ZT83</accession>
<sequence>MEDIRPTAKWANRMLRPLSSIYHRLEKHNEILTSIAHAKLKERGGLSTSGCIRPSRVTCAEERCSYSDEEPGDPAWVPGRPIRRRLRHNYSSRGQRNGARRRSRLSIHSPERRKTLPGAIEIATPLITGKAKQPLEPSSIRKQLFWSPLPTNTIGATDQRRATRTNNSSYPSYQGSWKEVLDLSGDTGLVDIAHFLDRIFIKFLSKTRSNPGPSPNQQQSRGARSLLSMAVRRLPDFIAEEQRIQDELEEDCDADMCDAYFTELEAHYAPGGNGWSPLREAVRAQGIRLVSEMVHKGWVTKLAACRLLEECVSHGEIDAFELLLSKQLSTVNTYDYPTAFDPHTPSTHCDDPVHILGTYYAKCVGSRSFIFDELAKLLSRGAMPPEWMVTNLWKRCVDGAIKALSTECVNSAAATRVIEAVILSAGGISQASNVVLVSHGKVLCTLRGRQKDTRASAANTASLPKDQSPCPVPIQDALNNLTSSLVTALCGMYIARSQSVGDSDNVIGVKFRDTLRHLAFTVQRAIGLEQPYEAKRTTLHSLRRGYVLVGDRLLQCGEVSSFEPFGPSDSISRRNMKLFFLSLACQHDMVRELAELVRQVIKFYERTRKSDQTRVSLGVRSKISQLAELANVHCFSSLLAKIAAETAMGLAESTLDADDHTWAIEVQQKAVLLQQGQSPKQSPASGHEAPDDSVDMYRWEESIGEWVASTPATKPKLTQLNIAKGYSTRPATIACSTSSISSSSSPSQDAASSVTSSAPSVSAKRAFTATGVGSKSCKRLRSTPVESQTRDSPMASELPFAGSPIAARTRAARGALKDSVQPKVPKSFSVDTSFPTTKVEVVIVNKNVSAVDPMTRRHHSRTTDEGTDSNRRKSLSATLGRGAGKQSSAPPITWWTIPCSQDDDSDDELSFL</sequence>
<organism evidence="2 3">
    <name type="scientific">Aspergillus bombycis</name>
    <dbReference type="NCBI Taxonomy" id="109264"/>
    <lineage>
        <taxon>Eukaryota</taxon>
        <taxon>Fungi</taxon>
        <taxon>Dikarya</taxon>
        <taxon>Ascomycota</taxon>
        <taxon>Pezizomycotina</taxon>
        <taxon>Eurotiomycetes</taxon>
        <taxon>Eurotiomycetidae</taxon>
        <taxon>Eurotiales</taxon>
        <taxon>Aspergillaceae</taxon>
        <taxon>Aspergillus</taxon>
    </lineage>
</organism>
<gene>
    <name evidence="2" type="ORF">ABOM_009079</name>
</gene>
<protein>
    <submittedName>
        <fullName evidence="2">Uncharacterized protein</fullName>
    </submittedName>
</protein>
<feature type="compositionally biased region" description="Low complexity" evidence="1">
    <location>
        <begin position="736"/>
        <end position="763"/>
    </location>
</feature>